<dbReference type="InterPro" id="IPR055348">
    <property type="entry name" value="DctQ"/>
</dbReference>
<dbReference type="EMBL" id="SUNI01000001">
    <property type="protein sequence ID" value="TJZ93741.1"/>
    <property type="molecule type" value="Genomic_DNA"/>
</dbReference>
<feature type="transmembrane region" description="Helical" evidence="9">
    <location>
        <begin position="92"/>
        <end position="114"/>
    </location>
</feature>
<dbReference type="GO" id="GO:0022857">
    <property type="term" value="F:transmembrane transporter activity"/>
    <property type="evidence" value="ECO:0007669"/>
    <property type="project" value="UniProtKB-UniRule"/>
</dbReference>
<dbReference type="OrthoDB" id="9794346at2"/>
<evidence type="ECO:0000256" key="4">
    <source>
        <dbReference type="ARBA" id="ARBA00022519"/>
    </source>
</evidence>
<feature type="domain" description="Tripartite ATP-independent periplasmic transporters DctQ component" evidence="10">
    <location>
        <begin position="30"/>
        <end position="161"/>
    </location>
</feature>
<accession>A0A4U0RE92</accession>
<evidence type="ECO:0000256" key="7">
    <source>
        <dbReference type="ARBA" id="ARBA00023136"/>
    </source>
</evidence>
<dbReference type="GO" id="GO:0005886">
    <property type="term" value="C:plasma membrane"/>
    <property type="evidence" value="ECO:0007669"/>
    <property type="project" value="UniProtKB-SubCell"/>
</dbReference>
<comment type="subcellular location">
    <subcellularLocation>
        <location evidence="1 9">Cell inner membrane</location>
        <topology evidence="1 9">Multi-pass membrane protein</topology>
    </subcellularLocation>
</comment>
<evidence type="ECO:0000256" key="9">
    <source>
        <dbReference type="RuleBase" id="RU369079"/>
    </source>
</evidence>
<evidence type="ECO:0000256" key="3">
    <source>
        <dbReference type="ARBA" id="ARBA00022475"/>
    </source>
</evidence>
<keyword evidence="5 9" id="KW-0812">Transmembrane</keyword>
<keyword evidence="7 9" id="KW-0472">Membrane</keyword>
<evidence type="ECO:0000256" key="1">
    <source>
        <dbReference type="ARBA" id="ARBA00004429"/>
    </source>
</evidence>
<proteinExistence type="inferred from homology"/>
<protein>
    <recommendedName>
        <fullName evidence="9">TRAP transporter small permease protein</fullName>
    </recommendedName>
</protein>
<feature type="transmembrane region" description="Helical" evidence="9">
    <location>
        <begin position="21"/>
        <end position="43"/>
    </location>
</feature>
<keyword evidence="6 9" id="KW-1133">Transmembrane helix</keyword>
<dbReference type="Proteomes" id="UP000309747">
    <property type="component" value="Unassembled WGS sequence"/>
</dbReference>
<dbReference type="PANTHER" id="PTHR35011:SF4">
    <property type="entry name" value="SLL1102 PROTEIN"/>
    <property type="match status" value="1"/>
</dbReference>
<evidence type="ECO:0000256" key="5">
    <source>
        <dbReference type="ARBA" id="ARBA00022692"/>
    </source>
</evidence>
<comment type="subunit">
    <text evidence="9">The complex comprises the extracytoplasmic solute receptor protein and the two transmembrane proteins.</text>
</comment>
<dbReference type="Pfam" id="PF04290">
    <property type="entry name" value="DctQ"/>
    <property type="match status" value="1"/>
</dbReference>
<dbReference type="InterPro" id="IPR007387">
    <property type="entry name" value="TRAP_DctQ"/>
</dbReference>
<comment type="caution">
    <text evidence="11">The sequence shown here is derived from an EMBL/GenBank/DDBJ whole genome shotgun (WGS) entry which is preliminary data.</text>
</comment>
<gene>
    <name evidence="11" type="ORF">FA743_00225</name>
</gene>
<dbReference type="RefSeq" id="WP_136883885.1">
    <property type="nucleotide sequence ID" value="NZ_SUNI01000001.1"/>
</dbReference>
<name>A0A4U0RE92_9RHOB</name>
<comment type="similarity">
    <text evidence="8 9">Belongs to the TRAP transporter small permease family.</text>
</comment>
<dbReference type="PANTHER" id="PTHR35011">
    <property type="entry name" value="2,3-DIKETO-L-GULONATE TRAP TRANSPORTER SMALL PERMEASE PROTEIN YIAM"/>
    <property type="match status" value="1"/>
</dbReference>
<evidence type="ECO:0000256" key="6">
    <source>
        <dbReference type="ARBA" id="ARBA00022989"/>
    </source>
</evidence>
<organism evidence="11 12">
    <name type="scientific">Paracoccus gahaiensis</name>
    <dbReference type="NCBI Taxonomy" id="1706839"/>
    <lineage>
        <taxon>Bacteria</taxon>
        <taxon>Pseudomonadati</taxon>
        <taxon>Pseudomonadota</taxon>
        <taxon>Alphaproteobacteria</taxon>
        <taxon>Rhodobacterales</taxon>
        <taxon>Paracoccaceae</taxon>
        <taxon>Paracoccus</taxon>
    </lineage>
</organism>
<evidence type="ECO:0000256" key="8">
    <source>
        <dbReference type="ARBA" id="ARBA00038436"/>
    </source>
</evidence>
<evidence type="ECO:0000256" key="2">
    <source>
        <dbReference type="ARBA" id="ARBA00022448"/>
    </source>
</evidence>
<evidence type="ECO:0000313" key="11">
    <source>
        <dbReference type="EMBL" id="TJZ93741.1"/>
    </source>
</evidence>
<feature type="transmembrane region" description="Helical" evidence="9">
    <location>
        <begin position="55"/>
        <end position="71"/>
    </location>
</feature>
<evidence type="ECO:0000259" key="10">
    <source>
        <dbReference type="Pfam" id="PF04290"/>
    </source>
</evidence>
<feature type="transmembrane region" description="Helical" evidence="9">
    <location>
        <begin position="134"/>
        <end position="155"/>
    </location>
</feature>
<keyword evidence="3" id="KW-1003">Cell membrane</keyword>
<dbReference type="AlphaFoldDB" id="A0A4U0RE92"/>
<sequence>MGALLALSRGIDRITTLIGRSVSWLILLAVVISATNAIIRKVFSISSNAWLEAQWYLFGAAFMLASAWTLLDNEHIRIDVIYGRWSRRAQHWIDVIGTVLFLLPFTTVMLWLTWPALMGSLRTGEVSMNAGGLALWPVRGVMVAGFGLLFAQGISELIKKVAVMRGIIPDPIAHGDTHEAALREAALMVVGLEDEQKAASQATDTPERRP</sequence>
<keyword evidence="4 9" id="KW-0997">Cell inner membrane</keyword>
<keyword evidence="2 9" id="KW-0813">Transport</keyword>
<reference evidence="11 12" key="1">
    <citation type="submission" date="2019-04" db="EMBL/GenBank/DDBJ databases">
        <authorList>
            <person name="Li J."/>
        </authorList>
    </citation>
    <scope>NUCLEOTIDE SEQUENCE [LARGE SCALE GENOMIC DNA]</scope>
    <source>
        <strain evidence="11 12">KCTC 42687</strain>
    </source>
</reference>
<comment type="function">
    <text evidence="9">Part of the tripartite ATP-independent periplasmic (TRAP) transport system.</text>
</comment>
<evidence type="ECO:0000313" key="12">
    <source>
        <dbReference type="Proteomes" id="UP000309747"/>
    </source>
</evidence>
<keyword evidence="12" id="KW-1185">Reference proteome</keyword>